<dbReference type="InterPro" id="IPR005055">
    <property type="entry name" value="A10/PebIII"/>
</dbReference>
<reference evidence="2" key="1">
    <citation type="submission" date="2014-08" db="EMBL/GenBank/DDBJ databases">
        <title>Identification and expression profiling of six chemosensory proteins in the beet armyworm, Spodoptera exigua.</title>
        <authorList>
            <person name="Zhu J.Y."/>
        </authorList>
    </citation>
    <scope>NUCLEOTIDE SEQUENCE</scope>
</reference>
<reference evidence="4" key="3">
    <citation type="submission" date="2020-08" db="EMBL/GenBank/DDBJ databases">
        <title>Spodoptera exigua strain:BAW_Kor-Di-RS1 Genome sequencing and assembly.</title>
        <authorList>
            <person name="Kim J."/>
            <person name="Nam H.Y."/>
            <person name="Kwon M."/>
            <person name="Choi J.H."/>
            <person name="Cho S.R."/>
            <person name="Kim G.-H."/>
        </authorList>
    </citation>
    <scope>NUCLEOTIDE SEQUENCE</scope>
    <source>
        <strain evidence="4">BAW_Kor-Di-RS1</strain>
        <tissue evidence="4">Whole-body</tissue>
    </source>
</reference>
<dbReference type="Proteomes" id="UP000648187">
    <property type="component" value="Unassembled WGS sequence"/>
</dbReference>
<keyword evidence="6" id="KW-1185">Reference proteome</keyword>
<evidence type="ECO:0000313" key="6">
    <source>
        <dbReference type="Proteomes" id="UP000648187"/>
    </source>
</evidence>
<dbReference type="Proteomes" id="UP000814243">
    <property type="component" value="Unassembled WGS sequence"/>
</dbReference>
<dbReference type="AlphaFoldDB" id="A0A342D204"/>
<evidence type="ECO:0000313" key="4">
    <source>
        <dbReference type="EMBL" id="KAF9424871.1"/>
    </source>
</evidence>
<dbReference type="Pfam" id="PF03392">
    <property type="entry name" value="OS-D"/>
    <property type="match status" value="1"/>
</dbReference>
<dbReference type="InterPro" id="IPR036682">
    <property type="entry name" value="OS_D_A10/PebIII_sf"/>
</dbReference>
<name>A0A342D204_SPOEX</name>
<dbReference type="EMBL" id="JACKWZ010000001">
    <property type="protein sequence ID" value="KAF9424871.1"/>
    <property type="molecule type" value="Genomic_DNA"/>
</dbReference>
<reference evidence="5" key="4">
    <citation type="journal article" date="2021" name="G3 (Bethesda)">
        <title>Genome and transcriptome analysis of the beet armyworm Spodoptera exigua reveals targets for pest control. .</title>
        <authorList>
            <person name="Simon S."/>
            <person name="Breeschoten T."/>
            <person name="Jansen H.J."/>
            <person name="Dirks R.P."/>
            <person name="Schranz M.E."/>
            <person name="Ros V.I.D."/>
        </authorList>
    </citation>
    <scope>NUCLEOTIDE SEQUENCE</scope>
    <source>
        <strain evidence="5">TB_SE_WUR_2020</strain>
    </source>
</reference>
<evidence type="ECO:0000313" key="2">
    <source>
        <dbReference type="EMBL" id="AKF42439.1"/>
    </source>
</evidence>
<evidence type="ECO:0000313" key="5">
    <source>
        <dbReference type="EMBL" id="KAH9642517.1"/>
    </source>
</evidence>
<gene>
    <name evidence="3" type="primary">CSP15</name>
    <name evidence="5" type="ORF">HF086_008927</name>
    <name evidence="4" type="ORF">HW555_000172</name>
</gene>
<proteinExistence type="evidence at transcript level"/>
<keyword evidence="1" id="KW-0732">Signal</keyword>
<feature type="signal peptide" evidence="1">
    <location>
        <begin position="1"/>
        <end position="16"/>
    </location>
</feature>
<evidence type="ECO:0000256" key="1">
    <source>
        <dbReference type="SAM" id="SignalP"/>
    </source>
</evidence>
<protein>
    <submittedName>
        <fullName evidence="3">Chemosensory protein 15</fullName>
    </submittedName>
    <submittedName>
        <fullName evidence="2">Chemosensory protein 6</fullName>
    </submittedName>
</protein>
<dbReference type="EMBL" id="KM275350">
    <property type="protein sequence ID" value="AKF42439.1"/>
    <property type="molecule type" value="mRNA"/>
</dbReference>
<dbReference type="EMBL" id="KY419211">
    <property type="protein sequence ID" value="AVC68637.1"/>
    <property type="molecule type" value="mRNA"/>
</dbReference>
<reference evidence="3" key="2">
    <citation type="submission" date="2017-01" db="EMBL/GenBank/DDBJ databases">
        <authorList>
            <person name="Wang S.Y."/>
            <person name="Su J.Y."/>
        </authorList>
    </citation>
    <scope>NUCLEOTIDE SEQUENCE</scope>
</reference>
<evidence type="ECO:0000313" key="3">
    <source>
        <dbReference type="EMBL" id="AVC68637.1"/>
    </source>
</evidence>
<feature type="chain" id="PRO_5044073713" evidence="1">
    <location>
        <begin position="17"/>
        <end position="111"/>
    </location>
</feature>
<sequence>MKVLVVLSVFLALTTAVPLTKDELAILEAFDYDAIFAKEENRKIVFDCLLNKGDCGDYKQIVDLSLQTIQSNCAECTPNQKEKYDHVLKLLQENYASFFDEFMQKMATKKE</sequence>
<dbReference type="Gene3D" id="1.10.2080.10">
    <property type="entry name" value="Insect odorant-binding protein A10/Ejaculatory bulb-specific protein 3"/>
    <property type="match status" value="1"/>
</dbReference>
<dbReference type="EMBL" id="JACEFF010000188">
    <property type="protein sequence ID" value="KAH9642517.1"/>
    <property type="molecule type" value="Genomic_DNA"/>
</dbReference>
<organism evidence="2">
    <name type="scientific">Spodoptera exigua</name>
    <name type="common">Beet armyworm</name>
    <name type="synonym">Noctua fulgens</name>
    <dbReference type="NCBI Taxonomy" id="7107"/>
    <lineage>
        <taxon>Eukaryota</taxon>
        <taxon>Metazoa</taxon>
        <taxon>Ecdysozoa</taxon>
        <taxon>Arthropoda</taxon>
        <taxon>Hexapoda</taxon>
        <taxon>Insecta</taxon>
        <taxon>Pterygota</taxon>
        <taxon>Neoptera</taxon>
        <taxon>Endopterygota</taxon>
        <taxon>Lepidoptera</taxon>
        <taxon>Glossata</taxon>
        <taxon>Ditrysia</taxon>
        <taxon>Noctuoidea</taxon>
        <taxon>Noctuidae</taxon>
        <taxon>Amphipyrinae</taxon>
        <taxon>Spodoptera</taxon>
    </lineage>
</organism>
<dbReference type="SUPFAM" id="SSF100910">
    <property type="entry name" value="Chemosensory protein Csp2"/>
    <property type="match status" value="1"/>
</dbReference>
<accession>A0A342D204</accession>